<organism evidence="1 2">
    <name type="scientific">Sutcliffiella rhizosphaerae</name>
    <dbReference type="NCBI Taxonomy" id="2880967"/>
    <lineage>
        <taxon>Bacteria</taxon>
        <taxon>Bacillati</taxon>
        <taxon>Bacillota</taxon>
        <taxon>Bacilli</taxon>
        <taxon>Bacillales</taxon>
        <taxon>Bacillaceae</taxon>
        <taxon>Sutcliffiella</taxon>
    </lineage>
</organism>
<dbReference type="InterPro" id="IPR018775">
    <property type="entry name" value="RlaP"/>
</dbReference>
<dbReference type="PANTHER" id="PTHR34817">
    <property type="entry name" value="NUCLEOTIDYLTRANSFERASE"/>
    <property type="match status" value="1"/>
</dbReference>
<dbReference type="EMBL" id="CAKJTJ010000019">
    <property type="protein sequence ID" value="CAG9622294.1"/>
    <property type="molecule type" value="Genomic_DNA"/>
</dbReference>
<evidence type="ECO:0008006" key="3">
    <source>
        <dbReference type="Google" id="ProtNLM"/>
    </source>
</evidence>
<evidence type="ECO:0000313" key="2">
    <source>
        <dbReference type="Proteomes" id="UP000789833"/>
    </source>
</evidence>
<reference evidence="1 2" key="1">
    <citation type="submission" date="2021-10" db="EMBL/GenBank/DDBJ databases">
        <authorList>
            <person name="Criscuolo A."/>
        </authorList>
    </citation>
    <scope>NUCLEOTIDE SEQUENCE [LARGE SCALE GENOMIC DNA]</scope>
    <source>
        <strain evidence="2">CIP 111883</strain>
    </source>
</reference>
<dbReference type="Proteomes" id="UP000789833">
    <property type="component" value="Unassembled WGS sequence"/>
</dbReference>
<dbReference type="RefSeq" id="WP_230502621.1">
    <property type="nucleotide sequence ID" value="NZ_CAKJTJ010000019.1"/>
</dbReference>
<accession>A0ABN8ACS4</accession>
<gene>
    <name evidence="1" type="ORF">BACCIP111883_03085</name>
</gene>
<evidence type="ECO:0000313" key="1">
    <source>
        <dbReference type="EMBL" id="CAG9622294.1"/>
    </source>
</evidence>
<proteinExistence type="predicted"/>
<protein>
    <recommendedName>
        <fullName evidence="3">Nucleotidyltransferase domain-containing protein</fullName>
    </recommendedName>
</protein>
<sequence length="273" mass="31985">MKQHIIEVLKQIEVDYEVKVLYACESGSRAWGFPSKDSDYDVRFIYIHQPKWYLSIDQKRDVIEISARDSISIPIDPLLDLSGWELTKALKLFRKSNPPLLEWLKSSIIYYQSYSTIDKIRELDKAIFSPASCLYHYLNMAKGNFRDYLQGNEVRIKKYFYVLRPILAAKWIEKYNSIPPLEFQVLVDDILEAGALKDSVLTLLKRKIAGEELNLEPKVDSINEYLNKEIQHLEAYVKSINLEVADPTAELDQLFRITLKEVWQDELVELFRD</sequence>
<comment type="caution">
    <text evidence="1">The sequence shown here is derived from an EMBL/GenBank/DDBJ whole genome shotgun (WGS) entry which is preliminary data.</text>
</comment>
<keyword evidence="2" id="KW-1185">Reference proteome</keyword>
<name>A0ABN8ACS4_9BACI</name>
<dbReference type="Pfam" id="PF10127">
    <property type="entry name" value="RlaP"/>
    <property type="match status" value="1"/>
</dbReference>
<dbReference type="PANTHER" id="PTHR34817:SF2">
    <property type="entry name" value="NUCLEOTIDYLTRANSFERASE"/>
    <property type="match status" value="1"/>
</dbReference>